<evidence type="ECO:0000256" key="3">
    <source>
        <dbReference type="ARBA" id="ARBA00022603"/>
    </source>
</evidence>
<reference evidence="9" key="1">
    <citation type="submission" date="2016-10" db="EMBL/GenBank/DDBJ databases">
        <authorList>
            <person name="Varghese N."/>
            <person name="Submissions S."/>
        </authorList>
    </citation>
    <scope>NUCLEOTIDE SEQUENCE [LARGE SCALE GENOMIC DNA]</scope>
    <source>
        <strain evidence="9">NRRL B-51270</strain>
    </source>
</reference>
<evidence type="ECO:0000256" key="5">
    <source>
        <dbReference type="ARBA" id="ARBA00022691"/>
    </source>
</evidence>
<feature type="domain" description="Methyltransferase small" evidence="6">
    <location>
        <begin position="200"/>
        <end position="369"/>
    </location>
</feature>
<evidence type="ECO:0000313" key="8">
    <source>
        <dbReference type="EMBL" id="SDR78667.1"/>
    </source>
</evidence>
<protein>
    <submittedName>
        <fullName evidence="8">16S rRNA (Guanine1207-N2)-methyltransferase</fullName>
    </submittedName>
</protein>
<dbReference type="PANTHER" id="PTHR47816">
    <property type="entry name" value="RIBOSOMAL RNA SMALL SUBUNIT METHYLTRANSFERASE C"/>
    <property type="match status" value="1"/>
</dbReference>
<feature type="domain" description="RlmG N-terminal" evidence="7">
    <location>
        <begin position="1"/>
        <end position="179"/>
    </location>
</feature>
<keyword evidence="1" id="KW-0963">Cytoplasm</keyword>
<dbReference type="InterPro" id="IPR002052">
    <property type="entry name" value="DNA_methylase_N6_adenine_CS"/>
</dbReference>
<dbReference type="OrthoDB" id="29650at2"/>
<dbReference type="STRING" id="487184.SAMN05216421_0307"/>
<dbReference type="InterPro" id="IPR007848">
    <property type="entry name" value="Small_mtfrase_dom"/>
</dbReference>
<dbReference type="CDD" id="cd02440">
    <property type="entry name" value="AdoMet_MTases"/>
    <property type="match status" value="1"/>
</dbReference>
<sequence>MHNCDTPFGTVQLERYPPTRNPTLQPFDAADLYLLNALAEDPSPSGRVLVVNDQFGALGCALAGQSPQAWGDSHLAERALRQNLRKNGLPEDAVPVIDSQHVPEGSVDRVLLRIPKSLTLLEQQLVALRPHLEPGAKVVAAAMIKHLPPSAGDLLAKHIGPYQASLGWKKARLLTATLDPALGESTPDLSTRYPLPEADVALINLPGVFSRDRLDIGTRALLPHIPVDPTARHIIDLGCGNGALGIVAALRNPQAQVTFVDESYAAVASARLNARAAFGDRDADFIVSDGLIDTRPGSADLILCNPPFHQQQVVGDEIAQGLFRQSRAALAEGGRLIIVGNRHLGYHVTLKRLFKDVKQLGATSKFVVLEATKG</sequence>
<evidence type="ECO:0000256" key="4">
    <source>
        <dbReference type="ARBA" id="ARBA00022679"/>
    </source>
</evidence>
<dbReference type="InterPro" id="IPR029063">
    <property type="entry name" value="SAM-dependent_MTases_sf"/>
</dbReference>
<evidence type="ECO:0000256" key="2">
    <source>
        <dbReference type="ARBA" id="ARBA00022552"/>
    </source>
</evidence>
<keyword evidence="2" id="KW-0698">rRNA processing</keyword>
<dbReference type="PROSITE" id="PS00092">
    <property type="entry name" value="N6_MTASE"/>
    <property type="match status" value="1"/>
</dbReference>
<accession>A0A1H1LW84</accession>
<keyword evidence="9" id="KW-1185">Reference proteome</keyword>
<organism evidence="8 9">
    <name type="scientific">Halopseudomonas xinjiangensis</name>
    <dbReference type="NCBI Taxonomy" id="487184"/>
    <lineage>
        <taxon>Bacteria</taxon>
        <taxon>Pseudomonadati</taxon>
        <taxon>Pseudomonadota</taxon>
        <taxon>Gammaproteobacteria</taxon>
        <taxon>Pseudomonadales</taxon>
        <taxon>Pseudomonadaceae</taxon>
        <taxon>Halopseudomonas</taxon>
    </lineage>
</organism>
<keyword evidence="4 8" id="KW-0808">Transferase</keyword>
<dbReference type="PANTHER" id="PTHR47816:SF5">
    <property type="entry name" value="RIBOSOMAL RNA LARGE SUBUNIT METHYLTRANSFERASE G"/>
    <property type="match status" value="1"/>
</dbReference>
<evidence type="ECO:0000259" key="6">
    <source>
        <dbReference type="Pfam" id="PF05175"/>
    </source>
</evidence>
<dbReference type="Pfam" id="PF26049">
    <property type="entry name" value="RLMG_N"/>
    <property type="match status" value="1"/>
</dbReference>
<keyword evidence="3 8" id="KW-0489">Methyltransferase</keyword>
<name>A0A1H1LW84_9GAMM</name>
<dbReference type="Gene3D" id="3.40.50.150">
    <property type="entry name" value="Vaccinia Virus protein VP39"/>
    <property type="match status" value="2"/>
</dbReference>
<dbReference type="RefSeq" id="WP_093391493.1">
    <property type="nucleotide sequence ID" value="NZ_LT629736.1"/>
</dbReference>
<dbReference type="PIRSF" id="PIRSF037565">
    <property type="entry name" value="RRNA_m2G_Mtase_RsmD_prd"/>
    <property type="match status" value="1"/>
</dbReference>
<dbReference type="AlphaFoldDB" id="A0A1H1LW84"/>
<gene>
    <name evidence="8" type="ORF">SAMN05216421_0307</name>
</gene>
<evidence type="ECO:0000256" key="1">
    <source>
        <dbReference type="ARBA" id="ARBA00022490"/>
    </source>
</evidence>
<dbReference type="GO" id="GO:0005737">
    <property type="term" value="C:cytoplasm"/>
    <property type="evidence" value="ECO:0007669"/>
    <property type="project" value="InterPro"/>
</dbReference>
<evidence type="ECO:0000313" key="9">
    <source>
        <dbReference type="Proteomes" id="UP000243207"/>
    </source>
</evidence>
<dbReference type="InterPro" id="IPR017237">
    <property type="entry name" value="RLMG"/>
</dbReference>
<dbReference type="InterPro" id="IPR046977">
    <property type="entry name" value="RsmC/RlmG"/>
</dbReference>
<evidence type="ECO:0000259" key="7">
    <source>
        <dbReference type="Pfam" id="PF26049"/>
    </source>
</evidence>
<dbReference type="SUPFAM" id="SSF53335">
    <property type="entry name" value="S-adenosyl-L-methionine-dependent methyltransferases"/>
    <property type="match status" value="1"/>
</dbReference>
<dbReference type="EMBL" id="LT629736">
    <property type="protein sequence ID" value="SDR78667.1"/>
    <property type="molecule type" value="Genomic_DNA"/>
</dbReference>
<dbReference type="Proteomes" id="UP000243207">
    <property type="component" value="Chromosome I"/>
</dbReference>
<dbReference type="GO" id="GO:0003676">
    <property type="term" value="F:nucleic acid binding"/>
    <property type="evidence" value="ECO:0007669"/>
    <property type="project" value="InterPro"/>
</dbReference>
<dbReference type="Pfam" id="PF05175">
    <property type="entry name" value="MTS"/>
    <property type="match status" value="1"/>
</dbReference>
<dbReference type="GO" id="GO:0008990">
    <property type="term" value="F:rRNA (guanine-N2-)-methyltransferase activity"/>
    <property type="evidence" value="ECO:0007669"/>
    <property type="project" value="InterPro"/>
</dbReference>
<keyword evidence="5" id="KW-0949">S-adenosyl-L-methionine</keyword>
<proteinExistence type="predicted"/>
<dbReference type="InterPro" id="IPR058679">
    <property type="entry name" value="RlmG_N"/>
</dbReference>